<sequence length="94" mass="10386">MDKSKNVPNATIASSFSNSTKVTLCCGLMAAFIAGPFFFEKIAPSGPLTCTRYESRLCNQLLPTLQQCRCMDRTIFIQDGTPPHIASVVKQLWQ</sequence>
<dbReference type="EMBL" id="BPLQ01006080">
    <property type="protein sequence ID" value="GIY19917.1"/>
    <property type="molecule type" value="Genomic_DNA"/>
</dbReference>
<comment type="caution">
    <text evidence="2">The sequence shown here is derived from an EMBL/GenBank/DDBJ whole genome shotgun (WGS) entry which is preliminary data.</text>
</comment>
<organism evidence="2 3">
    <name type="scientific">Caerostris darwini</name>
    <dbReference type="NCBI Taxonomy" id="1538125"/>
    <lineage>
        <taxon>Eukaryota</taxon>
        <taxon>Metazoa</taxon>
        <taxon>Ecdysozoa</taxon>
        <taxon>Arthropoda</taxon>
        <taxon>Chelicerata</taxon>
        <taxon>Arachnida</taxon>
        <taxon>Araneae</taxon>
        <taxon>Araneomorphae</taxon>
        <taxon>Entelegynae</taxon>
        <taxon>Araneoidea</taxon>
        <taxon>Araneidae</taxon>
        <taxon>Caerostris</taxon>
    </lineage>
</organism>
<keyword evidence="3" id="KW-1185">Reference proteome</keyword>
<gene>
    <name evidence="2" type="primary">AVEN_93874_1</name>
    <name evidence="2" type="ORF">CDAR_5781</name>
</gene>
<dbReference type="GO" id="GO:0003676">
    <property type="term" value="F:nucleic acid binding"/>
    <property type="evidence" value="ECO:0007669"/>
    <property type="project" value="InterPro"/>
</dbReference>
<proteinExistence type="predicted"/>
<dbReference type="InterPro" id="IPR036397">
    <property type="entry name" value="RNaseH_sf"/>
</dbReference>
<accession>A0AAV4RIG4</accession>
<feature type="transmembrane region" description="Helical" evidence="1">
    <location>
        <begin position="20"/>
        <end position="39"/>
    </location>
</feature>
<dbReference type="Proteomes" id="UP001054837">
    <property type="component" value="Unassembled WGS sequence"/>
</dbReference>
<evidence type="ECO:0000313" key="3">
    <source>
        <dbReference type="Proteomes" id="UP001054837"/>
    </source>
</evidence>
<protein>
    <recommendedName>
        <fullName evidence="4">Transposase</fullName>
    </recommendedName>
</protein>
<reference evidence="2 3" key="1">
    <citation type="submission" date="2021-06" db="EMBL/GenBank/DDBJ databases">
        <title>Caerostris darwini draft genome.</title>
        <authorList>
            <person name="Kono N."/>
            <person name="Arakawa K."/>
        </authorList>
    </citation>
    <scope>NUCLEOTIDE SEQUENCE [LARGE SCALE GENOMIC DNA]</scope>
</reference>
<name>A0AAV4RIG4_9ARAC</name>
<keyword evidence="1" id="KW-0472">Membrane</keyword>
<evidence type="ECO:0000256" key="1">
    <source>
        <dbReference type="SAM" id="Phobius"/>
    </source>
</evidence>
<keyword evidence="1" id="KW-0812">Transmembrane</keyword>
<keyword evidence="1" id="KW-1133">Transmembrane helix</keyword>
<evidence type="ECO:0000313" key="2">
    <source>
        <dbReference type="EMBL" id="GIY19917.1"/>
    </source>
</evidence>
<dbReference type="AlphaFoldDB" id="A0AAV4RIG4"/>
<evidence type="ECO:0008006" key="4">
    <source>
        <dbReference type="Google" id="ProtNLM"/>
    </source>
</evidence>
<dbReference type="Gene3D" id="3.30.420.10">
    <property type="entry name" value="Ribonuclease H-like superfamily/Ribonuclease H"/>
    <property type="match status" value="1"/>
</dbReference>